<evidence type="ECO:0000313" key="3">
    <source>
        <dbReference type="Proteomes" id="UP000222564"/>
    </source>
</evidence>
<reference evidence="2 3" key="1">
    <citation type="submission" date="2013-09" db="EMBL/GenBank/DDBJ databases">
        <title>Biodegradation of hydrocarbons in the deep terrestrial subsurface : characterization of a microbial consortium composed of two Desulfotomaculum species originating from a deep geological formation.</title>
        <authorList>
            <person name="Aullo T."/>
            <person name="Berlendis S."/>
            <person name="Lascourreges J.-F."/>
            <person name="Dessort D."/>
            <person name="Saint-Laurent S."/>
            <person name="Schraauwers B."/>
            <person name="Mas J."/>
            <person name="Magot M."/>
            <person name="Ranchou-Peyruse A."/>
        </authorList>
    </citation>
    <scope>NUCLEOTIDE SEQUENCE [LARGE SCALE GENOMIC DNA]</scope>
    <source>
        <strain evidence="2 3">Bs107</strain>
    </source>
</reference>
<organism evidence="2 3">
    <name type="scientific">Desulforamulus profundi</name>
    <dbReference type="NCBI Taxonomy" id="1383067"/>
    <lineage>
        <taxon>Bacteria</taxon>
        <taxon>Bacillati</taxon>
        <taxon>Bacillota</taxon>
        <taxon>Clostridia</taxon>
        <taxon>Eubacteriales</taxon>
        <taxon>Peptococcaceae</taxon>
        <taxon>Desulforamulus</taxon>
    </lineage>
</organism>
<dbReference type="AlphaFoldDB" id="A0A2C6L3X3"/>
<comment type="caution">
    <text evidence="2">The sequence shown here is derived from an EMBL/GenBank/DDBJ whole genome shotgun (WGS) entry which is preliminary data.</text>
</comment>
<evidence type="ECO:0000256" key="1">
    <source>
        <dbReference type="SAM" id="SignalP"/>
    </source>
</evidence>
<accession>A0A2C6L3X3</accession>
<dbReference type="EMBL" id="AWQQ01000020">
    <property type="protein sequence ID" value="PHJ39441.1"/>
    <property type="molecule type" value="Genomic_DNA"/>
</dbReference>
<name>A0A2C6L3X3_9FIRM</name>
<protein>
    <submittedName>
        <fullName evidence="2">Uncharacterized protein</fullName>
    </submittedName>
</protein>
<keyword evidence="3" id="KW-1185">Reference proteome</keyword>
<feature type="signal peptide" evidence="1">
    <location>
        <begin position="1"/>
        <end position="25"/>
    </location>
</feature>
<feature type="chain" id="PRO_5012722409" evidence="1">
    <location>
        <begin position="26"/>
        <end position="232"/>
    </location>
</feature>
<sequence>MKNWKTKAVSALLALSVLVPTAAFATDAVTGAGDVPVKKGFAHHRFFNEEKRQELNNKLLDLVTKYTPESLEDWKNALAKHEQLMKELKEKRPHDKQRPQLSNEAKEKIKAIYEDVKSGKLTREQAREQLKNFGIEKFRDKPELPAELKEKLKAIHENVKNGKLTPEQAREEMKKLGFNGRKGFDQNNLKGQFRQAVEANDETKIKELLPQMLEQLKEKNQALSNKLAETNK</sequence>
<keyword evidence="1" id="KW-0732">Signal</keyword>
<dbReference type="Proteomes" id="UP000222564">
    <property type="component" value="Unassembled WGS sequence"/>
</dbReference>
<dbReference type="RefSeq" id="WP_238472803.1">
    <property type="nucleotide sequence ID" value="NZ_AWQQ01000020.1"/>
</dbReference>
<proteinExistence type="predicted"/>
<gene>
    <name evidence="2" type="ORF">P378_03265</name>
</gene>
<evidence type="ECO:0000313" key="2">
    <source>
        <dbReference type="EMBL" id="PHJ39441.1"/>
    </source>
</evidence>